<evidence type="ECO:0000259" key="4">
    <source>
        <dbReference type="Pfam" id="PF22725"/>
    </source>
</evidence>
<reference evidence="6" key="1">
    <citation type="journal article" date="2019" name="Int. J. Syst. Evol. Microbiol.">
        <title>The Global Catalogue of Microorganisms (GCM) 10K type strain sequencing project: providing services to taxonomists for standard genome sequencing and annotation.</title>
        <authorList>
            <consortium name="The Broad Institute Genomics Platform"/>
            <consortium name="The Broad Institute Genome Sequencing Center for Infectious Disease"/>
            <person name="Wu L."/>
            <person name="Ma J."/>
        </authorList>
    </citation>
    <scope>NUCLEOTIDE SEQUENCE [LARGE SCALE GENOMIC DNA]</scope>
    <source>
        <strain evidence="6">JCM 17388</strain>
    </source>
</reference>
<keyword evidence="2" id="KW-0560">Oxidoreductase</keyword>
<dbReference type="SUPFAM" id="SSF51735">
    <property type="entry name" value="NAD(P)-binding Rossmann-fold domains"/>
    <property type="match status" value="1"/>
</dbReference>
<dbReference type="InterPro" id="IPR000683">
    <property type="entry name" value="Gfo/Idh/MocA-like_OxRdtase_N"/>
</dbReference>
<dbReference type="PANTHER" id="PTHR43708:SF5">
    <property type="entry name" value="CONSERVED EXPRESSED OXIDOREDUCTASE (EUROFUNG)-RELATED"/>
    <property type="match status" value="1"/>
</dbReference>
<comment type="caution">
    <text evidence="5">The sequence shown here is derived from an EMBL/GenBank/DDBJ whole genome shotgun (WGS) entry which is preliminary data.</text>
</comment>
<keyword evidence="6" id="KW-1185">Reference proteome</keyword>
<comment type="similarity">
    <text evidence="1">Belongs to the Gfo/Idh/MocA family.</text>
</comment>
<name>A0ABP8B390_9ACTN</name>
<dbReference type="Pfam" id="PF22725">
    <property type="entry name" value="GFO_IDH_MocA_C3"/>
    <property type="match status" value="1"/>
</dbReference>
<evidence type="ECO:0000313" key="6">
    <source>
        <dbReference type="Proteomes" id="UP001501251"/>
    </source>
</evidence>
<sequence>MTSGSADPATSAPIRTAIVGYGLAGSVFHAPLISADPAYALRGIVTGDRERARAATERYPGVRVLPSVEHLLATDEYDLVVIASPTPSHVELAERTLELGLATVVDKPLAVRSADAERLIALADSRGAALTVFQNRRWDGDFLTVQRLVEEGTLGEVRRFESRFEWLNPRPRPAWKSGTTGRDGGGIAYDLGSHLIDQAVRLFGPVEEVYGELDRRGANAVNDDDSFIALTHTSGVRSHLGMSSLVARRGFRFRVLGSASAYTKWGLDPQESQLAAGMSPLDEGFGVERAESYGRLGRDEDDRPVPTERGGYRRFYAMLAEALAGRGPLPVDPRDALTAIRVVETLQAQQGG</sequence>
<feature type="domain" description="Gfo/Idh/MocA-like oxidoreductase N-terminal" evidence="3">
    <location>
        <begin position="14"/>
        <end position="132"/>
    </location>
</feature>
<dbReference type="InterPro" id="IPR036291">
    <property type="entry name" value="NAD(P)-bd_dom_sf"/>
</dbReference>
<dbReference type="Gene3D" id="3.40.50.720">
    <property type="entry name" value="NAD(P)-binding Rossmann-like Domain"/>
    <property type="match status" value="1"/>
</dbReference>
<protein>
    <submittedName>
        <fullName evidence="5">Gfo/Idh/MocA family oxidoreductase</fullName>
    </submittedName>
</protein>
<organism evidence="5 6">
    <name type="scientific">Streptosporangium oxazolinicum</name>
    <dbReference type="NCBI Taxonomy" id="909287"/>
    <lineage>
        <taxon>Bacteria</taxon>
        <taxon>Bacillati</taxon>
        <taxon>Actinomycetota</taxon>
        <taxon>Actinomycetes</taxon>
        <taxon>Streptosporangiales</taxon>
        <taxon>Streptosporangiaceae</taxon>
        <taxon>Streptosporangium</taxon>
    </lineage>
</organism>
<evidence type="ECO:0000313" key="5">
    <source>
        <dbReference type="EMBL" id="GAA4196820.1"/>
    </source>
</evidence>
<dbReference type="EMBL" id="BAABAQ010000008">
    <property type="protein sequence ID" value="GAA4196820.1"/>
    <property type="molecule type" value="Genomic_DNA"/>
</dbReference>
<dbReference type="SUPFAM" id="SSF55347">
    <property type="entry name" value="Glyceraldehyde-3-phosphate dehydrogenase-like, C-terminal domain"/>
    <property type="match status" value="1"/>
</dbReference>
<evidence type="ECO:0000256" key="1">
    <source>
        <dbReference type="ARBA" id="ARBA00010928"/>
    </source>
</evidence>
<evidence type="ECO:0000256" key="2">
    <source>
        <dbReference type="ARBA" id="ARBA00023002"/>
    </source>
</evidence>
<dbReference type="RefSeq" id="WP_344919956.1">
    <property type="nucleotide sequence ID" value="NZ_BAABAQ010000008.1"/>
</dbReference>
<feature type="domain" description="GFO/IDH/MocA-like oxidoreductase" evidence="4">
    <location>
        <begin position="142"/>
        <end position="259"/>
    </location>
</feature>
<dbReference type="Pfam" id="PF01408">
    <property type="entry name" value="GFO_IDH_MocA"/>
    <property type="match status" value="1"/>
</dbReference>
<dbReference type="InterPro" id="IPR055170">
    <property type="entry name" value="GFO_IDH_MocA-like_dom"/>
</dbReference>
<dbReference type="PANTHER" id="PTHR43708">
    <property type="entry name" value="CONSERVED EXPRESSED OXIDOREDUCTASE (EUROFUNG)"/>
    <property type="match status" value="1"/>
</dbReference>
<proteinExistence type="inferred from homology"/>
<dbReference type="Gene3D" id="3.30.360.10">
    <property type="entry name" value="Dihydrodipicolinate Reductase, domain 2"/>
    <property type="match status" value="1"/>
</dbReference>
<gene>
    <name evidence="5" type="ORF">GCM10022252_44750</name>
</gene>
<dbReference type="InterPro" id="IPR051317">
    <property type="entry name" value="Gfo/Idh/MocA_oxidoreduct"/>
</dbReference>
<evidence type="ECO:0000259" key="3">
    <source>
        <dbReference type="Pfam" id="PF01408"/>
    </source>
</evidence>
<accession>A0ABP8B390</accession>
<dbReference type="Proteomes" id="UP001501251">
    <property type="component" value="Unassembled WGS sequence"/>
</dbReference>